<dbReference type="WBParaSite" id="Pan_g20053.t1">
    <property type="protein sequence ID" value="Pan_g20053.t1"/>
    <property type="gene ID" value="Pan_g20053"/>
</dbReference>
<name>A0A7E4VGC6_PANRE</name>
<dbReference type="AlphaFoldDB" id="A0A7E4VGC6"/>
<keyword evidence="1" id="KW-1185">Reference proteome</keyword>
<accession>A0A7E4VGC6</accession>
<reference evidence="2" key="2">
    <citation type="submission" date="2020-10" db="UniProtKB">
        <authorList>
            <consortium name="WormBaseParasite"/>
        </authorList>
    </citation>
    <scope>IDENTIFICATION</scope>
</reference>
<protein>
    <submittedName>
        <fullName evidence="2">Uncharacterized protein</fullName>
    </submittedName>
</protein>
<reference evidence="1" key="1">
    <citation type="journal article" date="2013" name="Genetics">
        <title>The draft genome and transcriptome of Panagrellus redivivus are shaped by the harsh demands of a free-living lifestyle.</title>
        <authorList>
            <person name="Srinivasan J."/>
            <person name="Dillman A.R."/>
            <person name="Macchietto M.G."/>
            <person name="Heikkinen L."/>
            <person name="Lakso M."/>
            <person name="Fracchia K.M."/>
            <person name="Antoshechkin I."/>
            <person name="Mortazavi A."/>
            <person name="Wong G."/>
            <person name="Sternberg P.W."/>
        </authorList>
    </citation>
    <scope>NUCLEOTIDE SEQUENCE [LARGE SCALE GENOMIC DNA]</scope>
    <source>
        <strain evidence="1">MT8872</strain>
    </source>
</reference>
<dbReference type="Proteomes" id="UP000492821">
    <property type="component" value="Unassembled WGS sequence"/>
</dbReference>
<sequence length="76" mass="8603">MEQPFIPTFARTEAIATAEVVQVAEQAFTFQVPTFTCPISPKPGIPPYFYINPFQTARHGRRRRLVTLLATETSTF</sequence>
<proteinExistence type="predicted"/>
<evidence type="ECO:0000313" key="2">
    <source>
        <dbReference type="WBParaSite" id="Pan_g20053.t1"/>
    </source>
</evidence>
<evidence type="ECO:0000313" key="1">
    <source>
        <dbReference type="Proteomes" id="UP000492821"/>
    </source>
</evidence>
<organism evidence="1 2">
    <name type="scientific">Panagrellus redivivus</name>
    <name type="common">Microworm</name>
    <dbReference type="NCBI Taxonomy" id="6233"/>
    <lineage>
        <taxon>Eukaryota</taxon>
        <taxon>Metazoa</taxon>
        <taxon>Ecdysozoa</taxon>
        <taxon>Nematoda</taxon>
        <taxon>Chromadorea</taxon>
        <taxon>Rhabditida</taxon>
        <taxon>Tylenchina</taxon>
        <taxon>Panagrolaimomorpha</taxon>
        <taxon>Panagrolaimoidea</taxon>
        <taxon>Panagrolaimidae</taxon>
        <taxon>Panagrellus</taxon>
    </lineage>
</organism>